<reference evidence="2" key="1">
    <citation type="submission" date="2007-07" db="EMBL/GenBank/DDBJ databases">
        <title>PCAP assembly of the Caenorhabditis remanei genome.</title>
        <authorList>
            <consortium name="The Caenorhabditis remanei Sequencing Consortium"/>
            <person name="Wilson R.K."/>
        </authorList>
    </citation>
    <scope>NUCLEOTIDE SEQUENCE [LARGE SCALE GENOMIC DNA]</scope>
    <source>
        <strain evidence="2">PB4641</strain>
    </source>
</reference>
<feature type="compositionally biased region" description="Low complexity" evidence="1">
    <location>
        <begin position="158"/>
        <end position="170"/>
    </location>
</feature>
<accession>E3N7F7</accession>
<evidence type="ECO:0000256" key="1">
    <source>
        <dbReference type="SAM" id="MobiDB-lite"/>
    </source>
</evidence>
<feature type="compositionally biased region" description="Polar residues" evidence="1">
    <location>
        <begin position="188"/>
        <end position="235"/>
    </location>
</feature>
<proteinExistence type="predicted"/>
<organism evidence="3">
    <name type="scientific">Caenorhabditis remanei</name>
    <name type="common">Caenorhabditis vulgaris</name>
    <dbReference type="NCBI Taxonomy" id="31234"/>
    <lineage>
        <taxon>Eukaryota</taxon>
        <taxon>Metazoa</taxon>
        <taxon>Ecdysozoa</taxon>
        <taxon>Nematoda</taxon>
        <taxon>Chromadorea</taxon>
        <taxon>Rhabditida</taxon>
        <taxon>Rhabditina</taxon>
        <taxon>Rhabditomorpha</taxon>
        <taxon>Rhabditoidea</taxon>
        <taxon>Rhabditidae</taxon>
        <taxon>Peloderinae</taxon>
        <taxon>Caenorhabditis</taxon>
    </lineage>
</organism>
<protein>
    <submittedName>
        <fullName evidence="2">Uncharacterized protein</fullName>
    </submittedName>
</protein>
<evidence type="ECO:0000313" key="3">
    <source>
        <dbReference type="Proteomes" id="UP000008281"/>
    </source>
</evidence>
<dbReference type="Proteomes" id="UP000008281">
    <property type="component" value="Unassembled WGS sequence"/>
</dbReference>
<evidence type="ECO:0000313" key="2">
    <source>
        <dbReference type="EMBL" id="EFO88481.1"/>
    </source>
</evidence>
<dbReference type="EMBL" id="DS268547">
    <property type="protein sequence ID" value="EFO88481.1"/>
    <property type="molecule type" value="Genomic_DNA"/>
</dbReference>
<feature type="compositionally biased region" description="Polar residues" evidence="1">
    <location>
        <begin position="121"/>
        <end position="132"/>
    </location>
</feature>
<dbReference type="HOGENOM" id="CLU_1230933_0_0_1"/>
<gene>
    <name evidence="2" type="ORF">CRE_13068</name>
</gene>
<dbReference type="InParanoid" id="E3N7F7"/>
<feature type="region of interest" description="Disordered" evidence="1">
    <location>
        <begin position="120"/>
        <end position="242"/>
    </location>
</feature>
<sequence length="242" mass="26950">MAHRQNQKMIPAIPTTSLRVQTDKKQEDVDEKTLINKLIKEFKESLTPDGEERIHIGLPHTGRQGELNSGITEEVKPKTSTLGSEDNSFNKYFIKHSMMIKIRADKKSQKYQLFRVEGAETSDQLKSPSESSVLEAENSREERKFKQKVLGSNKAQEATTNVPTTTAGTGDESTNEEFVRQAHHRSTEVSTTGRQKSTPSRLTVSNKTCCLGPSSASDNTIGQSAHQQLPSNIPQLQDKMPL</sequence>
<keyword evidence="3" id="KW-1185">Reference proteome</keyword>
<dbReference type="AlphaFoldDB" id="E3N7F7"/>
<name>E3N7F7_CAERE</name>